<name>A0A5J4TLU3_9EUKA</name>
<comment type="caution">
    <text evidence="1">The sequence shown here is derived from an EMBL/GenBank/DDBJ whole genome shotgun (WGS) entry which is preliminary data.</text>
</comment>
<proteinExistence type="predicted"/>
<dbReference type="EMBL" id="SNRW01029388">
    <property type="protein sequence ID" value="KAA6358770.1"/>
    <property type="molecule type" value="Genomic_DNA"/>
</dbReference>
<dbReference type="AlphaFoldDB" id="A0A5J4TLU3"/>
<reference evidence="1 2" key="1">
    <citation type="submission" date="2019-03" db="EMBL/GenBank/DDBJ databases">
        <title>Single cell metagenomics reveals metabolic interactions within the superorganism composed of flagellate Streblomastix strix and complex community of Bacteroidetes bacteria on its surface.</title>
        <authorList>
            <person name="Treitli S.C."/>
            <person name="Kolisko M."/>
            <person name="Husnik F."/>
            <person name="Keeling P."/>
            <person name="Hampl V."/>
        </authorList>
    </citation>
    <scope>NUCLEOTIDE SEQUENCE [LARGE SCALE GENOMIC DNA]</scope>
    <source>
        <strain evidence="1">ST1C</strain>
    </source>
</reference>
<feature type="non-terminal residue" evidence="1">
    <location>
        <position position="324"/>
    </location>
</feature>
<organism evidence="1 2">
    <name type="scientific">Streblomastix strix</name>
    <dbReference type="NCBI Taxonomy" id="222440"/>
    <lineage>
        <taxon>Eukaryota</taxon>
        <taxon>Metamonada</taxon>
        <taxon>Preaxostyla</taxon>
        <taxon>Oxymonadida</taxon>
        <taxon>Streblomastigidae</taxon>
        <taxon>Streblomastix</taxon>
    </lineage>
</organism>
<gene>
    <name evidence="1" type="ORF">EZS28_045703</name>
</gene>
<protein>
    <submittedName>
        <fullName evidence="1">Uncharacterized protein</fullName>
    </submittedName>
</protein>
<evidence type="ECO:0000313" key="2">
    <source>
        <dbReference type="Proteomes" id="UP000324800"/>
    </source>
</evidence>
<accession>A0A5J4TLU3</accession>
<dbReference type="Proteomes" id="UP000324800">
    <property type="component" value="Unassembled WGS sequence"/>
</dbReference>
<evidence type="ECO:0000313" key="1">
    <source>
        <dbReference type="EMBL" id="KAA6358770.1"/>
    </source>
</evidence>
<sequence>MNTIKLPYSFKEAYYELESCSKLSREQGGDFSTTISKKLAAAYKDGFFLKEMARLFKIFLILEEIEFSSDATNKLLEYLAIPLITFRMDDEAIFINDALAVFEFVLALLPDARFRQNCLNVIDSIIRQARLDEEDPIVPEPFYIGIPDTSLDFQNRGAYPASLISKITTKAHTETYPGKPDIHKMNKSMAPSANDQTEGVLVRSITPVFCRRVLVESPIVEVIKKMIRINTNINLDADSIYSTASAKIAPPKPDPSIVPWDVIEVAANLTQNKYFARACATPRIIAHTLHMLLCAFENHDGARVICEFIWNVVETINDMSRDRV</sequence>